<accession>A0A015SWI4</accession>
<evidence type="ECO:0000313" key="2">
    <source>
        <dbReference type="Proteomes" id="UP000020529"/>
    </source>
</evidence>
<gene>
    <name evidence="1" type="ORF">M124_4561</name>
</gene>
<sequence>MNYRLPFNKTYKIGLRTSMVKNTSQTERSANSCTFLPVPSKIGGTQEKYLLFDYKGRFCTGNRIL</sequence>
<comment type="caution">
    <text evidence="1">The sequence shown here is derived from an EMBL/GenBank/DDBJ whole genome shotgun (WGS) entry which is preliminary data.</text>
</comment>
<evidence type="ECO:0000313" key="1">
    <source>
        <dbReference type="EMBL" id="EXY76544.1"/>
    </source>
</evidence>
<protein>
    <submittedName>
        <fullName evidence="1">Uncharacterized protein</fullName>
    </submittedName>
</protein>
<organism evidence="1 2">
    <name type="scientific">Bacteroides fragilis str. 3988T(B)14</name>
    <dbReference type="NCBI Taxonomy" id="1339315"/>
    <lineage>
        <taxon>Bacteria</taxon>
        <taxon>Pseudomonadati</taxon>
        <taxon>Bacteroidota</taxon>
        <taxon>Bacteroidia</taxon>
        <taxon>Bacteroidales</taxon>
        <taxon>Bacteroidaceae</taxon>
        <taxon>Bacteroides</taxon>
    </lineage>
</organism>
<dbReference type="AlphaFoldDB" id="A0A015SWI4"/>
<reference evidence="1 2" key="1">
    <citation type="submission" date="2014-02" db="EMBL/GenBank/DDBJ databases">
        <authorList>
            <person name="Sears C."/>
            <person name="Carroll K."/>
            <person name="Sack B.R."/>
            <person name="Qadri F."/>
            <person name="Myers L.L."/>
            <person name="Chung G.-T."/>
            <person name="Escheverria P."/>
            <person name="Fraser C.M."/>
            <person name="Sadzewicz L."/>
            <person name="Shefchek K.A."/>
            <person name="Tallon L."/>
            <person name="Das S.P."/>
            <person name="Daugherty S."/>
            <person name="Mongodin E.F."/>
        </authorList>
    </citation>
    <scope>NUCLEOTIDE SEQUENCE [LARGE SCALE GENOMIC DNA]</scope>
    <source>
        <strain evidence="2">3988T(B)14</strain>
    </source>
</reference>
<dbReference type="EMBL" id="JGCY01000144">
    <property type="protein sequence ID" value="EXY76544.1"/>
    <property type="molecule type" value="Genomic_DNA"/>
</dbReference>
<dbReference type="Proteomes" id="UP000020529">
    <property type="component" value="Unassembled WGS sequence"/>
</dbReference>
<name>A0A015SWI4_BACFG</name>
<proteinExistence type="predicted"/>